<proteinExistence type="predicted"/>
<feature type="compositionally biased region" description="Basic and acidic residues" evidence="1">
    <location>
        <begin position="267"/>
        <end position="285"/>
    </location>
</feature>
<keyword evidence="2" id="KW-0812">Transmembrane</keyword>
<comment type="caution">
    <text evidence="3">The sequence shown here is derived from an EMBL/GenBank/DDBJ whole genome shotgun (WGS) entry which is preliminary data.</text>
</comment>
<keyword evidence="2" id="KW-0472">Membrane</keyword>
<feature type="transmembrane region" description="Helical" evidence="2">
    <location>
        <begin position="17"/>
        <end position="42"/>
    </location>
</feature>
<name>A0A934VMN2_9BACT</name>
<dbReference type="EMBL" id="JAENIO010000024">
    <property type="protein sequence ID" value="MBK1834452.1"/>
    <property type="molecule type" value="Genomic_DNA"/>
</dbReference>
<evidence type="ECO:0000256" key="1">
    <source>
        <dbReference type="SAM" id="MobiDB-lite"/>
    </source>
</evidence>
<evidence type="ECO:0000313" key="3">
    <source>
        <dbReference type="EMBL" id="MBK1834452.1"/>
    </source>
</evidence>
<dbReference type="AlphaFoldDB" id="A0A934VMN2"/>
<evidence type="ECO:0000256" key="2">
    <source>
        <dbReference type="SAM" id="Phobius"/>
    </source>
</evidence>
<accession>A0A934VMN2</accession>
<keyword evidence="4" id="KW-1185">Reference proteome</keyword>
<gene>
    <name evidence="3" type="ORF">JIN78_10310</name>
</gene>
<protein>
    <submittedName>
        <fullName evidence="3">Uncharacterized protein</fullName>
    </submittedName>
</protein>
<sequence length="285" mass="31761">MPVPHTADSPPRKRPSFFWWALVNLLALAFAVLTWTGCYFLFQFPEKPWNYSLLERLGRLPEISFFDGKDLPKGSTLTPEQLYGLIYARKSPGAPGQPGLLDATTLKTLNEQLKRNYITNFSSPLNVNYIRGTWRILSVRELTEADFASEGFAVLAQALAVPADQLDTSNPQLLPFPVELEIILPTAPGVTIPADTQITTDNSFEIDRARYGLAILHVTATGTVDEPVSRITCIPLLDRDFRLSKDTRIKLTAPSQLNPSGIFPLFKDAKRTPPAPERGELPKNR</sequence>
<reference evidence="3" key="1">
    <citation type="submission" date="2021-01" db="EMBL/GenBank/DDBJ databases">
        <title>Modified the classification status of verrucomicrobia.</title>
        <authorList>
            <person name="Feng X."/>
        </authorList>
    </citation>
    <scope>NUCLEOTIDE SEQUENCE</scope>
    <source>
        <strain evidence="3">KCTC 12986</strain>
    </source>
</reference>
<organism evidence="3 4">
    <name type="scientific">Roseibacillus ishigakijimensis</name>
    <dbReference type="NCBI Taxonomy" id="454146"/>
    <lineage>
        <taxon>Bacteria</taxon>
        <taxon>Pseudomonadati</taxon>
        <taxon>Verrucomicrobiota</taxon>
        <taxon>Verrucomicrobiia</taxon>
        <taxon>Verrucomicrobiales</taxon>
        <taxon>Verrucomicrobiaceae</taxon>
        <taxon>Roseibacillus</taxon>
    </lineage>
</organism>
<dbReference type="RefSeq" id="WP_377174674.1">
    <property type="nucleotide sequence ID" value="NZ_JBHUJA010000058.1"/>
</dbReference>
<feature type="region of interest" description="Disordered" evidence="1">
    <location>
        <begin position="262"/>
        <end position="285"/>
    </location>
</feature>
<dbReference type="Proteomes" id="UP000604083">
    <property type="component" value="Unassembled WGS sequence"/>
</dbReference>
<evidence type="ECO:0000313" key="4">
    <source>
        <dbReference type="Proteomes" id="UP000604083"/>
    </source>
</evidence>
<keyword evidence="2" id="KW-1133">Transmembrane helix</keyword>